<accession>A0A7W8E1B6</accession>
<dbReference type="EMBL" id="JACHIH010000056">
    <property type="protein sequence ID" value="MBB5049998.1"/>
    <property type="molecule type" value="Genomic_DNA"/>
</dbReference>
<evidence type="ECO:0000313" key="3">
    <source>
        <dbReference type="Proteomes" id="UP000542353"/>
    </source>
</evidence>
<proteinExistence type="predicted"/>
<dbReference type="RefSeq" id="WP_184262838.1">
    <property type="nucleotide sequence ID" value="NZ_JACHIH010000056.1"/>
</dbReference>
<comment type="caution">
    <text evidence="2">The sequence shown here is derived from an EMBL/GenBank/DDBJ whole genome shotgun (WGS) entry which is preliminary data.</text>
</comment>
<name>A0A7W8E1B6_9BRAD</name>
<protein>
    <submittedName>
        <fullName evidence="2">Uncharacterized protein (DUF4415 family)</fullName>
    </submittedName>
</protein>
<evidence type="ECO:0000256" key="1">
    <source>
        <dbReference type="SAM" id="MobiDB-lite"/>
    </source>
</evidence>
<dbReference type="Proteomes" id="UP000542353">
    <property type="component" value="Unassembled WGS sequence"/>
</dbReference>
<feature type="region of interest" description="Disordered" evidence="1">
    <location>
        <begin position="88"/>
        <end position="154"/>
    </location>
</feature>
<feature type="compositionally biased region" description="Basic and acidic residues" evidence="1">
    <location>
        <begin position="144"/>
        <end position="154"/>
    </location>
</feature>
<reference evidence="2 3" key="1">
    <citation type="submission" date="2020-08" db="EMBL/GenBank/DDBJ databases">
        <title>Genomic Encyclopedia of Type Strains, Phase IV (KMG-IV): sequencing the most valuable type-strain genomes for metagenomic binning, comparative biology and taxonomic classification.</title>
        <authorList>
            <person name="Goeker M."/>
        </authorList>
    </citation>
    <scope>NUCLEOTIDE SEQUENCE [LARGE SCALE GENOMIC DNA]</scope>
    <source>
        <strain evidence="2 3">DSM 12706</strain>
    </source>
</reference>
<dbReference type="AlphaFoldDB" id="A0A7W8E1B6"/>
<organism evidence="2 3">
    <name type="scientific">Rhodopseudomonas rhenobacensis</name>
    <dbReference type="NCBI Taxonomy" id="87461"/>
    <lineage>
        <taxon>Bacteria</taxon>
        <taxon>Pseudomonadati</taxon>
        <taxon>Pseudomonadota</taxon>
        <taxon>Alphaproteobacteria</taxon>
        <taxon>Hyphomicrobiales</taxon>
        <taxon>Nitrobacteraceae</taxon>
        <taxon>Rhodopseudomonas</taxon>
    </lineage>
</organism>
<sequence length="154" mass="16658">MSIALDGFAVLHRLGAHPDLFAPVRLDADKAARALVLKCLKAKSVGVEALRSIRAVIGDEAFALLLDGLKESEVKSILTRLDKHCPELKQARPASQRQQLRALAEDLSDPSPPPPAKTTAKKKAAAAQPDKPAAPKRLGSEVMEQFREAGKRKR</sequence>
<evidence type="ECO:0000313" key="2">
    <source>
        <dbReference type="EMBL" id="MBB5049998.1"/>
    </source>
</evidence>
<keyword evidence="3" id="KW-1185">Reference proteome</keyword>
<gene>
    <name evidence="2" type="ORF">HNR60_004783</name>
</gene>